<feature type="non-terminal residue" evidence="1">
    <location>
        <position position="1"/>
    </location>
</feature>
<dbReference type="Proteomes" id="UP001295469">
    <property type="component" value="Chromosome C06"/>
</dbReference>
<protein>
    <submittedName>
        <fullName evidence="1">(rape) hypothetical protein</fullName>
    </submittedName>
</protein>
<accession>A0A816Q3I3</accession>
<dbReference type="AlphaFoldDB" id="A0A816Q3I3"/>
<name>A0A816Q3I3_BRANA</name>
<reference evidence="1" key="1">
    <citation type="submission" date="2021-01" db="EMBL/GenBank/DDBJ databases">
        <authorList>
            <consortium name="Genoscope - CEA"/>
            <person name="William W."/>
        </authorList>
    </citation>
    <scope>NUCLEOTIDE SEQUENCE</scope>
</reference>
<proteinExistence type="predicted"/>
<dbReference type="EMBL" id="HG994370">
    <property type="protein sequence ID" value="CAF2057123.1"/>
    <property type="molecule type" value="Genomic_DNA"/>
</dbReference>
<gene>
    <name evidence="1" type="ORF">DARMORV10_C06P15120.1</name>
</gene>
<evidence type="ECO:0000313" key="1">
    <source>
        <dbReference type="EMBL" id="CAF2057123.1"/>
    </source>
</evidence>
<organism evidence="1">
    <name type="scientific">Brassica napus</name>
    <name type="common">Rape</name>
    <dbReference type="NCBI Taxonomy" id="3708"/>
    <lineage>
        <taxon>Eukaryota</taxon>
        <taxon>Viridiplantae</taxon>
        <taxon>Streptophyta</taxon>
        <taxon>Embryophyta</taxon>
        <taxon>Tracheophyta</taxon>
        <taxon>Spermatophyta</taxon>
        <taxon>Magnoliopsida</taxon>
        <taxon>eudicotyledons</taxon>
        <taxon>Gunneridae</taxon>
        <taxon>Pentapetalae</taxon>
        <taxon>rosids</taxon>
        <taxon>malvids</taxon>
        <taxon>Brassicales</taxon>
        <taxon>Brassicaceae</taxon>
        <taxon>Brassiceae</taxon>
        <taxon>Brassica</taxon>
    </lineage>
</organism>
<sequence length="99" mass="11006">VPQNETAITLFDQNSNSKAIKAPKVDWKEVDVKSISEILVAMKVSKSDPNSQTTSEGCSTLFSKRKDGDLPDILIIKETVHQDYQGGEIEKRLVWDGSK</sequence>